<reference evidence="2 3" key="1">
    <citation type="journal article" date="2013" name="Genome Announc.">
        <title>Draft Genome Sequence of Arcticibacter svalbardensis Strain MN12-7T, a Member of the Family Sphingobacteriaceae Isolated from an Arctic Soil Sample.</title>
        <authorList>
            <person name="Shivaji S."/>
            <person name="Ara S."/>
            <person name="Prasad S."/>
            <person name="Manasa B.P."/>
            <person name="Begum Z."/>
            <person name="Singh A."/>
            <person name="Kumar Pinnaka A."/>
        </authorList>
    </citation>
    <scope>NUCLEOTIDE SEQUENCE [LARGE SCALE GENOMIC DNA]</scope>
    <source>
        <strain evidence="2 3">MN12-7</strain>
    </source>
</reference>
<dbReference type="Proteomes" id="UP000014174">
    <property type="component" value="Unassembled WGS sequence"/>
</dbReference>
<keyword evidence="1" id="KW-0472">Membrane</keyword>
<evidence type="ECO:0000313" key="2">
    <source>
        <dbReference type="EMBL" id="EOR95427.1"/>
    </source>
</evidence>
<name>R9GU91_9SPHI</name>
<dbReference type="AlphaFoldDB" id="R9GU91"/>
<comment type="caution">
    <text evidence="2">The sequence shown here is derived from an EMBL/GenBank/DDBJ whole genome shotgun (WGS) entry which is preliminary data.</text>
</comment>
<evidence type="ECO:0000313" key="3">
    <source>
        <dbReference type="Proteomes" id="UP000014174"/>
    </source>
</evidence>
<protein>
    <submittedName>
        <fullName evidence="2">Uncharacterized protein</fullName>
    </submittedName>
</protein>
<gene>
    <name evidence="2" type="ORF">ADIARSV_1428</name>
</gene>
<dbReference type="EMBL" id="AQPN01000051">
    <property type="protein sequence ID" value="EOR95427.1"/>
    <property type="molecule type" value="Genomic_DNA"/>
</dbReference>
<sequence length="55" mass="6323">MKKVIITFLTVTLFVLICVLVDKSTSIKNPSYYYFFAMLLLYSVGVLVARDINKE</sequence>
<proteinExistence type="predicted"/>
<feature type="transmembrane region" description="Helical" evidence="1">
    <location>
        <begin position="31"/>
        <end position="49"/>
    </location>
</feature>
<keyword evidence="1" id="KW-1133">Transmembrane helix</keyword>
<evidence type="ECO:0000256" key="1">
    <source>
        <dbReference type="SAM" id="Phobius"/>
    </source>
</evidence>
<accession>R9GU91</accession>
<organism evidence="2 3">
    <name type="scientific">Arcticibacter svalbardensis MN12-7</name>
    <dbReference type="NCBI Taxonomy" id="1150600"/>
    <lineage>
        <taxon>Bacteria</taxon>
        <taxon>Pseudomonadati</taxon>
        <taxon>Bacteroidota</taxon>
        <taxon>Sphingobacteriia</taxon>
        <taxon>Sphingobacteriales</taxon>
        <taxon>Sphingobacteriaceae</taxon>
        <taxon>Arcticibacter</taxon>
    </lineage>
</organism>
<keyword evidence="3" id="KW-1185">Reference proteome</keyword>
<keyword evidence="1" id="KW-0812">Transmembrane</keyword>
<dbReference type="STRING" id="1150600.ADIARSV_1428"/>